<proteinExistence type="predicted"/>
<evidence type="ECO:0000313" key="1">
    <source>
        <dbReference type="EMBL" id="AJW71447.1"/>
    </source>
</evidence>
<gene>
    <name evidence="1" type="ORF">NADRNF5_1769</name>
</gene>
<keyword evidence="2" id="KW-1185">Reference proteome</keyword>
<dbReference type="EMBL" id="CP011070">
    <property type="protein sequence ID" value="AJW71447.1"/>
    <property type="molecule type" value="Genomic_DNA"/>
</dbReference>
<reference evidence="1 2" key="2">
    <citation type="journal article" date="2016" name="ISME J.">
        <title>Physiological and genomic characterization of two novel marine thaumarchaeal strains indicates niche differentiation.</title>
        <authorList>
            <person name="Bayer B."/>
            <person name="Vojvoda J."/>
            <person name="Offre P."/>
            <person name="Alves R.J."/>
            <person name="Elisabeth N.H."/>
            <person name="Garcia J.A."/>
            <person name="Volland J.M."/>
            <person name="Srivastava A."/>
            <person name="Schleper C."/>
            <person name="Herndl G.J."/>
        </authorList>
    </citation>
    <scope>NUCLEOTIDE SEQUENCE [LARGE SCALE GENOMIC DNA]</scope>
    <source>
        <strain evidence="1 2">NF5</strain>
    </source>
</reference>
<dbReference type="KEGG" id="nin:NADRNF5_1769"/>
<dbReference type="GeneID" id="24820937"/>
<evidence type="ECO:0008006" key="3">
    <source>
        <dbReference type="Google" id="ProtNLM"/>
    </source>
</evidence>
<evidence type="ECO:0000313" key="2">
    <source>
        <dbReference type="Proteomes" id="UP000032408"/>
    </source>
</evidence>
<dbReference type="RefSeq" id="WP_048117359.1">
    <property type="nucleotide sequence ID" value="NZ_CP011070.1"/>
</dbReference>
<dbReference type="HOGENOM" id="CLU_034350_1_0_2"/>
<organism evidence="1 2">
    <name type="scientific">Nitrosopumilus adriaticus</name>
    <dbReference type="NCBI Taxonomy" id="1580092"/>
    <lineage>
        <taxon>Archaea</taxon>
        <taxon>Nitrososphaerota</taxon>
        <taxon>Nitrososphaeria</taxon>
        <taxon>Nitrosopumilales</taxon>
        <taxon>Nitrosopumilaceae</taxon>
        <taxon>Nitrosopumilus</taxon>
    </lineage>
</organism>
<protein>
    <recommendedName>
        <fullName evidence="3">Secreted periplasmic Zn-dependent protease</fullName>
    </recommendedName>
</protein>
<dbReference type="AlphaFoldDB" id="A0A0D5C4X9"/>
<sequence>MIEKWILGICAILFLVTFSPAYAQHHSGSLAPPVDFDGLKVSLSTILTPVDYSSSETKNPNLSIRFFDSDTNTNIKSVTYRVQIFHEDNLVANEYFFDDDGKLDLEIKPKTDCQEKELWKCTKYYGEKHAIAGAYYARGESIPVIQGPVFDKSGQYNVKVSIVGATNPKTMTVKDILFDTFVSIPQQEIFQIKTANAQEFPIKIKSYDSEISNFNFDETTPKISYELQLSDKHVQHHDDHTKQLIIMQKDFLSFKQGYDIEVFVEGVKLQNELIEFDSSAPTENIIKFSIPKEELVTVENKHSSDHSLKVEIVSGDAINLHNMDFNFENDFSASVSWDSKLEAGKKIPFIFSFFDENRNPAENILFAYSIIDSSGKEIWSNIGDSQEHLGILAQHGVIQESILIPTNDKYQLKLILTGQNSQNFAEFFTSKYDFEITQSPQEEEFTTQVPSWIKNNAGWWSEGIVGDQEFVQSIQFLIKEKILSVTVTESAPTETQDIPIWVKNNAGWWSEGLISERDFVKGIEFLISQGIVRVN</sequence>
<reference evidence="2" key="1">
    <citation type="submission" date="2015-03" db="EMBL/GenBank/DDBJ databases">
        <title>Characterization of two novel Thaumarchaeota isolated from the Northern Adriatic Sea.</title>
        <authorList>
            <person name="Bayer B."/>
            <person name="Vojvoda J."/>
            <person name="Offre P."/>
            <person name="Srivastava A."/>
            <person name="Elisabeth N."/>
            <person name="Garcia J.A.L."/>
            <person name="Schleper C."/>
            <person name="Herndl G.J."/>
        </authorList>
    </citation>
    <scope>NUCLEOTIDE SEQUENCE [LARGE SCALE GENOMIC DNA]</scope>
    <source>
        <strain evidence="2">NF5</strain>
    </source>
</reference>
<dbReference type="OrthoDB" id="6288at2157"/>
<name>A0A0D5C4X9_9ARCH</name>
<dbReference type="Proteomes" id="UP000032408">
    <property type="component" value="Chromosome"/>
</dbReference>
<accession>A0A0D5C4X9</accession>
<dbReference type="STRING" id="1580092.NADRNF5_1769"/>